<sequence>MCKRRMTTGAASSPISAVKITKTAVITGTPPTSRATSIAMGVVMERGARLLTTEACKCMEVANSTEEEMAVTTPAAIPETISAACLRRM</sequence>
<dbReference type="Proteomes" id="UP000245380">
    <property type="component" value="Unassembled WGS sequence"/>
</dbReference>
<keyword evidence="2" id="KW-1185">Reference proteome</keyword>
<proteinExistence type="predicted"/>
<reference evidence="1 2" key="1">
    <citation type="submission" date="2016-11" db="EMBL/GenBank/DDBJ databases">
        <title>Comparative genomics of Acidibacillus ferroxidans species.</title>
        <authorList>
            <person name="Oliveira G."/>
            <person name="Nunes G."/>
            <person name="Oliveira R."/>
            <person name="Araujo F."/>
            <person name="Salim A."/>
            <person name="Scholte L."/>
            <person name="Morais D."/>
            <person name="Nancucheo I."/>
            <person name="Johnson D.B."/>
            <person name="Grail B."/>
            <person name="Bittencourt J."/>
            <person name="Valadares R."/>
        </authorList>
    </citation>
    <scope>NUCLEOTIDE SEQUENCE [LARGE SCALE GENOMIC DNA]</scope>
    <source>
        <strain evidence="1 2">Y002</strain>
    </source>
</reference>
<organism evidence="1 2">
    <name type="scientific">Sulfoacidibacillus thermotolerans</name>
    <name type="common">Acidibacillus sulfuroxidans</name>
    <dbReference type="NCBI Taxonomy" id="1765684"/>
    <lineage>
        <taxon>Bacteria</taxon>
        <taxon>Bacillati</taxon>
        <taxon>Bacillota</taxon>
        <taxon>Bacilli</taxon>
        <taxon>Bacillales</taxon>
        <taxon>Alicyclobacillaceae</taxon>
        <taxon>Sulfoacidibacillus</taxon>
    </lineage>
</organism>
<name>A0A2U3DAI8_SULT2</name>
<protein>
    <submittedName>
        <fullName evidence="1">Uncharacterized protein</fullName>
    </submittedName>
</protein>
<evidence type="ECO:0000313" key="2">
    <source>
        <dbReference type="Proteomes" id="UP000245380"/>
    </source>
</evidence>
<evidence type="ECO:0000313" key="1">
    <source>
        <dbReference type="EMBL" id="PWI58296.1"/>
    </source>
</evidence>
<dbReference type="AlphaFoldDB" id="A0A2U3DAI8"/>
<dbReference type="EMBL" id="MPDK01000004">
    <property type="protein sequence ID" value="PWI58296.1"/>
    <property type="molecule type" value="Genomic_DNA"/>
</dbReference>
<gene>
    <name evidence="1" type="ORF">BM613_03475</name>
</gene>
<accession>A0A2U3DAI8</accession>
<comment type="caution">
    <text evidence="1">The sequence shown here is derived from an EMBL/GenBank/DDBJ whole genome shotgun (WGS) entry which is preliminary data.</text>
</comment>